<dbReference type="EMBL" id="JASWJB010000112">
    <property type="protein sequence ID" value="KAK2596715.1"/>
    <property type="molecule type" value="Genomic_DNA"/>
</dbReference>
<dbReference type="Pfam" id="PF01494">
    <property type="entry name" value="FAD_binding_3"/>
    <property type="match status" value="1"/>
</dbReference>
<proteinExistence type="inferred from homology"/>
<feature type="domain" description="FAD-binding" evidence="6">
    <location>
        <begin position="5"/>
        <end position="330"/>
    </location>
</feature>
<dbReference type="Proteomes" id="UP001251528">
    <property type="component" value="Unassembled WGS sequence"/>
</dbReference>
<dbReference type="Gene3D" id="3.50.50.60">
    <property type="entry name" value="FAD/NAD(P)-binding domain"/>
    <property type="match status" value="1"/>
</dbReference>
<evidence type="ECO:0000256" key="4">
    <source>
        <dbReference type="ARBA" id="ARBA00023002"/>
    </source>
</evidence>
<protein>
    <recommendedName>
        <fullName evidence="6">FAD-binding domain-containing protein</fullName>
    </recommendedName>
</protein>
<comment type="caution">
    <text evidence="7">The sequence shown here is derived from an EMBL/GenBank/DDBJ whole genome shotgun (WGS) entry which is preliminary data.</text>
</comment>
<dbReference type="InterPro" id="IPR002938">
    <property type="entry name" value="FAD-bd"/>
</dbReference>
<dbReference type="PANTHER" id="PTHR13789:SF309">
    <property type="entry name" value="PUTATIVE (AFU_ORTHOLOGUE AFUA_6G14510)-RELATED"/>
    <property type="match status" value="1"/>
</dbReference>
<evidence type="ECO:0000256" key="5">
    <source>
        <dbReference type="ARBA" id="ARBA00023033"/>
    </source>
</evidence>
<evidence type="ECO:0000313" key="7">
    <source>
        <dbReference type="EMBL" id="KAK2596715.1"/>
    </source>
</evidence>
<evidence type="ECO:0000256" key="2">
    <source>
        <dbReference type="ARBA" id="ARBA00022630"/>
    </source>
</evidence>
<organism evidence="7 8">
    <name type="scientific">Conoideocrella luteorostrata</name>
    <dbReference type="NCBI Taxonomy" id="1105319"/>
    <lineage>
        <taxon>Eukaryota</taxon>
        <taxon>Fungi</taxon>
        <taxon>Dikarya</taxon>
        <taxon>Ascomycota</taxon>
        <taxon>Pezizomycotina</taxon>
        <taxon>Sordariomycetes</taxon>
        <taxon>Hypocreomycetidae</taxon>
        <taxon>Hypocreales</taxon>
        <taxon>Clavicipitaceae</taxon>
        <taxon>Conoideocrella</taxon>
    </lineage>
</organism>
<accession>A0AAJ0FY82</accession>
<keyword evidence="3" id="KW-0274">FAD</keyword>
<evidence type="ECO:0000256" key="1">
    <source>
        <dbReference type="ARBA" id="ARBA00007992"/>
    </source>
</evidence>
<dbReference type="InterPro" id="IPR036188">
    <property type="entry name" value="FAD/NAD-bd_sf"/>
</dbReference>
<keyword evidence="4" id="KW-0560">Oxidoreductase</keyword>
<dbReference type="SUPFAM" id="SSF51905">
    <property type="entry name" value="FAD/NAD(P)-binding domain"/>
    <property type="match status" value="1"/>
</dbReference>
<evidence type="ECO:0000256" key="3">
    <source>
        <dbReference type="ARBA" id="ARBA00022827"/>
    </source>
</evidence>
<gene>
    <name evidence="7" type="ORF">QQS21_006230</name>
</gene>
<keyword evidence="8" id="KW-1185">Reference proteome</keyword>
<name>A0AAJ0FY82_9HYPO</name>
<dbReference type="InterPro" id="IPR050493">
    <property type="entry name" value="FAD-dep_Monooxygenase_BioMet"/>
</dbReference>
<dbReference type="AlphaFoldDB" id="A0AAJ0FY82"/>
<keyword evidence="5" id="KW-0503">Monooxygenase</keyword>
<dbReference type="PRINTS" id="PR00420">
    <property type="entry name" value="RNGMNOXGNASE"/>
</dbReference>
<dbReference type="GO" id="GO:0004497">
    <property type="term" value="F:monooxygenase activity"/>
    <property type="evidence" value="ECO:0007669"/>
    <property type="project" value="UniProtKB-KW"/>
</dbReference>
<reference evidence="7" key="1">
    <citation type="submission" date="2023-06" db="EMBL/GenBank/DDBJ databases">
        <title>Conoideocrella luteorostrata (Hypocreales: Clavicipitaceae), a potential biocontrol fungus for elongate hemlock scale in United States Christmas tree production areas.</title>
        <authorList>
            <person name="Barrett H."/>
            <person name="Lovett B."/>
            <person name="Macias A.M."/>
            <person name="Stajich J.E."/>
            <person name="Kasson M.T."/>
        </authorList>
    </citation>
    <scope>NUCLEOTIDE SEQUENCE</scope>
    <source>
        <strain evidence="7">ARSEF 14590</strain>
    </source>
</reference>
<evidence type="ECO:0000259" key="6">
    <source>
        <dbReference type="Pfam" id="PF01494"/>
    </source>
</evidence>
<dbReference type="GO" id="GO:0071949">
    <property type="term" value="F:FAD binding"/>
    <property type="evidence" value="ECO:0007669"/>
    <property type="project" value="InterPro"/>
</dbReference>
<evidence type="ECO:0000313" key="8">
    <source>
        <dbReference type="Proteomes" id="UP001251528"/>
    </source>
</evidence>
<keyword evidence="2" id="KW-0285">Flavoprotein</keyword>
<sequence>MSSPKVLVIGCGIAGPVIACLLKQKMYHPIIFEKADSPGDVGASLLLAPNGLKVLSQLGPVTDRFLHNGPPIGELCDYVASGQVLGQSELPSQFAEKYGQPCVGITRTLITSWVRGYAAEMGIEIRDGWTLSGITESQDSVTAIFDNGLAETGSFLVGCDGLRSTSRRLLLNRQDVEDGQPSFTGLTQTAGFSPTPKAFLDHPTVRNWYGELSHVICYPLSHSHVAWALTLPDDVGSEASWGLFDAQRMASTKDNLKMRLDAHGWDPTVQELVTSAERLIKYGIFDRPGLSADQWFSGRCVLLGDAAHPSSVHLGQGANQSCEDCHYLSQNIPVFDPTQLLTTCQLTAIFRTFAEKQQPHTAALTATARKLGSARVVPAEACAQRDAAIKNRFLDNFGLQAGFDSTFSRPF</sequence>
<comment type="similarity">
    <text evidence="1">Belongs to the paxM FAD-dependent monooxygenase family.</text>
</comment>
<dbReference type="PANTHER" id="PTHR13789">
    <property type="entry name" value="MONOOXYGENASE"/>
    <property type="match status" value="1"/>
</dbReference>